<comment type="caution">
    <text evidence="1">The sequence shown here is derived from an EMBL/GenBank/DDBJ whole genome shotgun (WGS) entry which is preliminary data.</text>
</comment>
<proteinExistence type="predicted"/>
<name>A0A124GMD5_PICGL</name>
<reference evidence="1" key="1">
    <citation type="journal article" date="2015" name="Genome Biol. Evol.">
        <title>Organellar Genomes of White Spruce (Picea glauca): Assembly and Annotation.</title>
        <authorList>
            <person name="Jackman S.D."/>
            <person name="Warren R.L."/>
            <person name="Gibb E.A."/>
            <person name="Vandervalk B.P."/>
            <person name="Mohamadi H."/>
            <person name="Chu J."/>
            <person name="Raymond A."/>
            <person name="Pleasance S."/>
            <person name="Coope R."/>
            <person name="Wildung M.R."/>
            <person name="Ritland C.E."/>
            <person name="Bousquet J."/>
            <person name="Jones S.J."/>
            <person name="Bohlmann J."/>
            <person name="Birol I."/>
        </authorList>
    </citation>
    <scope>NUCLEOTIDE SEQUENCE [LARGE SCALE GENOMIC DNA]</scope>
    <source>
        <tissue evidence="1">Flushing bud</tissue>
    </source>
</reference>
<dbReference type="AlphaFoldDB" id="A0A124GMD5"/>
<dbReference type="EMBL" id="LKAM01000020">
    <property type="protein sequence ID" value="KUM45336.1"/>
    <property type="molecule type" value="Genomic_DNA"/>
</dbReference>
<accession>A0A124GMD5</accession>
<evidence type="ECO:0000313" key="1">
    <source>
        <dbReference type="EMBL" id="KUM45336.1"/>
    </source>
</evidence>
<geneLocation type="mitochondrion" evidence="1"/>
<gene>
    <name evidence="1" type="ORF">ABT39_MTgene3409</name>
</gene>
<keyword evidence="1" id="KW-0496">Mitochondrion</keyword>
<sequence>MGNFSSPSYWLWGPFTRAYLSYRKFRKRCEAACPIKGGQGMWKNQIHLFAPMDCVWEYPSNPSTKWMRL</sequence>
<organism evidence="1">
    <name type="scientific">Picea glauca</name>
    <name type="common">White spruce</name>
    <name type="synonym">Pinus glauca</name>
    <dbReference type="NCBI Taxonomy" id="3330"/>
    <lineage>
        <taxon>Eukaryota</taxon>
        <taxon>Viridiplantae</taxon>
        <taxon>Streptophyta</taxon>
        <taxon>Embryophyta</taxon>
        <taxon>Tracheophyta</taxon>
        <taxon>Spermatophyta</taxon>
        <taxon>Pinopsida</taxon>
        <taxon>Pinidae</taxon>
        <taxon>Conifers I</taxon>
        <taxon>Pinales</taxon>
        <taxon>Pinaceae</taxon>
        <taxon>Picea</taxon>
    </lineage>
</organism>
<protein>
    <submittedName>
        <fullName evidence="1">Uncharacterized protein</fullName>
    </submittedName>
</protein>